<feature type="domain" description="Methylamine utilisation protein MauE" evidence="6">
    <location>
        <begin position="4"/>
        <end position="130"/>
    </location>
</feature>
<evidence type="ECO:0000256" key="5">
    <source>
        <dbReference type="SAM" id="Phobius"/>
    </source>
</evidence>
<evidence type="ECO:0000259" key="6">
    <source>
        <dbReference type="Pfam" id="PF07291"/>
    </source>
</evidence>
<reference evidence="7" key="1">
    <citation type="journal article" date="2020" name="mSystems">
        <title>Genome- and Community-Level Interaction Insights into Carbon Utilization and Element Cycling Functions of Hydrothermarchaeota in Hydrothermal Sediment.</title>
        <authorList>
            <person name="Zhou Z."/>
            <person name="Liu Y."/>
            <person name="Xu W."/>
            <person name="Pan J."/>
            <person name="Luo Z.H."/>
            <person name="Li M."/>
        </authorList>
    </citation>
    <scope>NUCLEOTIDE SEQUENCE [LARGE SCALE GENOMIC DNA]</scope>
    <source>
        <strain evidence="7">HyVt-233</strain>
    </source>
</reference>
<feature type="transmembrane region" description="Helical" evidence="5">
    <location>
        <begin position="113"/>
        <end position="132"/>
    </location>
</feature>
<keyword evidence="4 5" id="KW-0472">Membrane</keyword>
<sequence length="140" mass="16134">MKRKINALFRIMLGIIFIYASIHKLIDPYTFAETVYNYNLLPENFVNAFAVILPWLEIICGFFLIIGLYKQGSLLIINFLLILFSISIGINLYRGNNNDCGCFGIETIDKLNLPHLIANIFLILIGTYIFLYDPKINNYD</sequence>
<dbReference type="GO" id="GO:0030416">
    <property type="term" value="P:methylamine metabolic process"/>
    <property type="evidence" value="ECO:0007669"/>
    <property type="project" value="InterPro"/>
</dbReference>
<dbReference type="Proteomes" id="UP000886289">
    <property type="component" value="Unassembled WGS sequence"/>
</dbReference>
<feature type="transmembrane region" description="Helical" evidence="5">
    <location>
        <begin position="7"/>
        <end position="26"/>
    </location>
</feature>
<proteinExistence type="predicted"/>
<evidence type="ECO:0000256" key="2">
    <source>
        <dbReference type="ARBA" id="ARBA00022692"/>
    </source>
</evidence>
<gene>
    <name evidence="7" type="ORF">ENG63_01225</name>
</gene>
<dbReference type="GO" id="GO:0016020">
    <property type="term" value="C:membrane"/>
    <property type="evidence" value="ECO:0007669"/>
    <property type="project" value="UniProtKB-SubCell"/>
</dbReference>
<dbReference type="InterPro" id="IPR009908">
    <property type="entry name" value="Methylamine_util_MauE"/>
</dbReference>
<keyword evidence="3 5" id="KW-1133">Transmembrane helix</keyword>
<name>A0A7C0Y8Y3_DESA2</name>
<evidence type="ECO:0000313" key="7">
    <source>
        <dbReference type="EMBL" id="HDD43472.1"/>
    </source>
</evidence>
<comment type="caution">
    <text evidence="7">The sequence shown here is derived from an EMBL/GenBank/DDBJ whole genome shotgun (WGS) entry which is preliminary data.</text>
</comment>
<dbReference type="Pfam" id="PF07291">
    <property type="entry name" value="MauE"/>
    <property type="match status" value="1"/>
</dbReference>
<organism evidence="7">
    <name type="scientific">Desulfofervidus auxilii</name>
    <dbReference type="NCBI Taxonomy" id="1621989"/>
    <lineage>
        <taxon>Bacteria</taxon>
        <taxon>Pseudomonadati</taxon>
        <taxon>Thermodesulfobacteriota</taxon>
        <taxon>Candidatus Desulfofervidia</taxon>
        <taxon>Candidatus Desulfofervidales</taxon>
        <taxon>Candidatus Desulfofervidaceae</taxon>
        <taxon>Candidatus Desulfofervidus</taxon>
    </lineage>
</organism>
<evidence type="ECO:0000256" key="4">
    <source>
        <dbReference type="ARBA" id="ARBA00023136"/>
    </source>
</evidence>
<feature type="transmembrane region" description="Helical" evidence="5">
    <location>
        <begin position="75"/>
        <end position="93"/>
    </location>
</feature>
<feature type="transmembrane region" description="Helical" evidence="5">
    <location>
        <begin position="46"/>
        <end position="68"/>
    </location>
</feature>
<accession>A0A7C0Y8Y3</accession>
<evidence type="ECO:0000256" key="1">
    <source>
        <dbReference type="ARBA" id="ARBA00004141"/>
    </source>
</evidence>
<dbReference type="AlphaFoldDB" id="A0A7C0Y8Y3"/>
<evidence type="ECO:0000256" key="3">
    <source>
        <dbReference type="ARBA" id="ARBA00022989"/>
    </source>
</evidence>
<protein>
    <submittedName>
        <fullName evidence="7">DoxX family membrane protein</fullName>
    </submittedName>
</protein>
<keyword evidence="2 5" id="KW-0812">Transmembrane</keyword>
<dbReference type="EMBL" id="DRBS01000049">
    <property type="protein sequence ID" value="HDD43472.1"/>
    <property type="molecule type" value="Genomic_DNA"/>
</dbReference>
<comment type="subcellular location">
    <subcellularLocation>
        <location evidence="1">Membrane</location>
        <topology evidence="1">Multi-pass membrane protein</topology>
    </subcellularLocation>
</comment>
<dbReference type="UniPathway" id="UPA00895"/>